<evidence type="ECO:0000259" key="2">
    <source>
        <dbReference type="Pfam" id="PF24906"/>
    </source>
</evidence>
<feature type="domain" description="WRKY19-like zinc finger" evidence="2">
    <location>
        <begin position="391"/>
        <end position="415"/>
    </location>
</feature>
<dbReference type="EMBL" id="PDCK01000045">
    <property type="protein sequence ID" value="PRQ17536.1"/>
    <property type="molecule type" value="Genomic_DNA"/>
</dbReference>
<organism evidence="3 4">
    <name type="scientific">Rosa chinensis</name>
    <name type="common">China rose</name>
    <dbReference type="NCBI Taxonomy" id="74649"/>
    <lineage>
        <taxon>Eukaryota</taxon>
        <taxon>Viridiplantae</taxon>
        <taxon>Streptophyta</taxon>
        <taxon>Embryophyta</taxon>
        <taxon>Tracheophyta</taxon>
        <taxon>Spermatophyta</taxon>
        <taxon>Magnoliopsida</taxon>
        <taxon>eudicotyledons</taxon>
        <taxon>Gunneridae</taxon>
        <taxon>Pentapetalae</taxon>
        <taxon>rosids</taxon>
        <taxon>fabids</taxon>
        <taxon>Rosales</taxon>
        <taxon>Rosaceae</taxon>
        <taxon>Rosoideae</taxon>
        <taxon>Rosoideae incertae sedis</taxon>
        <taxon>Rosa</taxon>
    </lineage>
</organism>
<accession>A0A2P6P6J5</accession>
<gene>
    <name evidence="3" type="ORF">RchiOBHm_Chr7g0196081</name>
</gene>
<dbReference type="PANTHER" id="PTHR31827:SF40">
    <property type="entry name" value="F22C12.10"/>
    <property type="match status" value="1"/>
</dbReference>
<feature type="compositionally biased region" description="Low complexity" evidence="1">
    <location>
        <begin position="78"/>
        <end position="94"/>
    </location>
</feature>
<keyword evidence="4" id="KW-1185">Reference proteome</keyword>
<reference evidence="3 4" key="1">
    <citation type="journal article" date="2018" name="Nat. Genet.">
        <title>The Rosa genome provides new insights in the design of modern roses.</title>
        <authorList>
            <person name="Bendahmane M."/>
        </authorList>
    </citation>
    <scope>NUCLEOTIDE SEQUENCE [LARGE SCALE GENOMIC DNA]</scope>
    <source>
        <strain evidence="4">cv. Old Blush</strain>
    </source>
</reference>
<evidence type="ECO:0000313" key="3">
    <source>
        <dbReference type="EMBL" id="PRQ17536.1"/>
    </source>
</evidence>
<dbReference type="Proteomes" id="UP000238479">
    <property type="component" value="Chromosome 7"/>
</dbReference>
<proteinExistence type="predicted"/>
<feature type="domain" description="WRKY19-like zinc finger" evidence="2">
    <location>
        <begin position="316"/>
        <end position="340"/>
    </location>
</feature>
<evidence type="ECO:0000256" key="1">
    <source>
        <dbReference type="SAM" id="MobiDB-lite"/>
    </source>
</evidence>
<feature type="compositionally biased region" description="Polar residues" evidence="1">
    <location>
        <begin position="95"/>
        <end position="104"/>
    </location>
</feature>
<comment type="caution">
    <text evidence="3">The sequence shown here is derived from an EMBL/GenBank/DDBJ whole genome shotgun (WGS) entry which is preliminary data.</text>
</comment>
<dbReference type="Gramene" id="PRQ17536">
    <property type="protein sequence ID" value="PRQ17536"/>
    <property type="gene ID" value="RchiOBHm_Chr7g0196081"/>
</dbReference>
<dbReference type="AlphaFoldDB" id="A0A2P6P6J5"/>
<name>A0A2P6P6J5_ROSCH</name>
<feature type="region of interest" description="Disordered" evidence="1">
    <location>
        <begin position="78"/>
        <end position="111"/>
    </location>
</feature>
<dbReference type="STRING" id="74649.A0A2P6P6J5"/>
<feature type="domain" description="WRKY19-like zinc finger" evidence="2">
    <location>
        <begin position="366"/>
        <end position="390"/>
    </location>
</feature>
<sequence length="570" mass="60058">MDNRPQNLGFAANYSNIFKILGNSMPVRRAGGDYCTDTILRLNSPGSSISYMSSPKGTKRKWSVIDASLNQHVRSSLSLGLGHSPSSSDSKGSSATVCTTMSSAKETDEESSMDLELDFSLHLGNEKVPSLKKPATSNLTAPDLQPKVDLELSLSTVLSESGITSVDRSSTSVLSGMEMPPAIGGAQNADEVSTSCHWKPGVAVKPFQASLNPGAHFLFKPVPNKLDSIPTVPDISSSILTTPNSSVTCASAITHRQQPHHRSSNSKTCQVEGCGKGARGASGRCISHGGGRRCQRAGCHKGAEGRTVYCKAHGGGRRCEFLGCTKSAEGRTDFCIAHGGGRRCSHDGCTRAARGKSGLCIRHGGGKRCQRENCTKSAEGLSGLCISHGGGRRCQAIGCTKGAQGSTMFCKAHGGGKRCTAPGCTKGAEGSTPYCKGHGEGRGVRSKVVGIVQRVCMEVPISVWHMGVASDVPCLSVQRVQGDGLTTVSDMVEAKDASLKGVARVHKAVLTSARHMVEERDALGAILGLFMGAKLWVLATHLQGGRQVFVHSIVVWFRIRGSMEVLPWGL</sequence>
<protein>
    <recommendedName>
        <fullName evidence="2">WRKY19-like zinc finger domain-containing protein</fullName>
    </recommendedName>
</protein>
<evidence type="ECO:0000313" key="4">
    <source>
        <dbReference type="Proteomes" id="UP000238479"/>
    </source>
</evidence>
<dbReference type="InterPro" id="IPR056866">
    <property type="entry name" value="Znf_WRKY19"/>
</dbReference>
<dbReference type="Pfam" id="PF24906">
    <property type="entry name" value="Zf_WRKY19"/>
    <property type="match status" value="4"/>
</dbReference>
<feature type="domain" description="WRKY19-like zinc finger" evidence="2">
    <location>
        <begin position="341"/>
        <end position="365"/>
    </location>
</feature>
<dbReference type="OMA" id="QAIGCTK"/>
<dbReference type="PANTHER" id="PTHR31827">
    <property type="entry name" value="EMB|CAB89363.1"/>
    <property type="match status" value="1"/>
</dbReference>